<protein>
    <submittedName>
        <fullName evidence="1">Uncharacterized protein</fullName>
    </submittedName>
</protein>
<organism evidence="1 2">
    <name type="scientific">Flavobacterium nitrogenifigens</name>
    <dbReference type="NCBI Taxonomy" id="1617283"/>
    <lineage>
        <taxon>Bacteria</taxon>
        <taxon>Pseudomonadati</taxon>
        <taxon>Bacteroidota</taxon>
        <taxon>Flavobacteriia</taxon>
        <taxon>Flavobacteriales</taxon>
        <taxon>Flavobacteriaceae</taxon>
        <taxon>Flavobacterium</taxon>
    </lineage>
</organism>
<proteinExistence type="predicted"/>
<sequence>MKLIKIFIFCISSLLFLIVAFIEEANGIIDDERGFPILRRDSLVNGSNKAIPLTLLEISDWCLL</sequence>
<keyword evidence="2" id="KW-1185">Reference proteome</keyword>
<gene>
    <name evidence="1" type="ORF">SAMN06265220_10295</name>
</gene>
<dbReference type="Proteomes" id="UP000319267">
    <property type="component" value="Unassembled WGS sequence"/>
</dbReference>
<dbReference type="RefSeq" id="WP_111379347.1">
    <property type="nucleotide sequence ID" value="NZ_CP043612.1"/>
</dbReference>
<evidence type="ECO:0000313" key="1">
    <source>
        <dbReference type="EMBL" id="SMO55479.1"/>
    </source>
</evidence>
<evidence type="ECO:0000313" key="2">
    <source>
        <dbReference type="Proteomes" id="UP000319267"/>
    </source>
</evidence>
<accession>A0A521C7R8</accession>
<dbReference type="EMBL" id="FXTQ01000002">
    <property type="protein sequence ID" value="SMO55479.1"/>
    <property type="molecule type" value="Genomic_DNA"/>
</dbReference>
<reference evidence="1 2" key="1">
    <citation type="submission" date="2017-05" db="EMBL/GenBank/DDBJ databases">
        <authorList>
            <person name="Varghese N."/>
            <person name="Submissions S."/>
        </authorList>
    </citation>
    <scope>NUCLEOTIDE SEQUENCE [LARGE SCALE GENOMIC DNA]</scope>
    <source>
        <strain evidence="1 2">DSM 29982</strain>
    </source>
</reference>
<dbReference type="AlphaFoldDB" id="A0A521C7R8"/>
<name>A0A521C7R8_9FLAO</name>